<dbReference type="EMBL" id="JAUSTY010000006">
    <property type="protein sequence ID" value="MDQ0165869.1"/>
    <property type="molecule type" value="Genomic_DNA"/>
</dbReference>
<reference evidence="1 2" key="1">
    <citation type="submission" date="2023-07" db="EMBL/GenBank/DDBJ databases">
        <title>Genomic Encyclopedia of Type Strains, Phase IV (KMG-IV): sequencing the most valuable type-strain genomes for metagenomic binning, comparative biology and taxonomic classification.</title>
        <authorList>
            <person name="Goeker M."/>
        </authorList>
    </citation>
    <scope>NUCLEOTIDE SEQUENCE [LARGE SCALE GENOMIC DNA]</scope>
    <source>
        <strain evidence="1 2">DSM 12751</strain>
    </source>
</reference>
<gene>
    <name evidence="1" type="ORF">J2S11_001770</name>
</gene>
<name>A0ABT9VY20_9BACI</name>
<dbReference type="SUPFAM" id="SSF55961">
    <property type="entry name" value="Bet v1-like"/>
    <property type="match status" value="1"/>
</dbReference>
<protein>
    <submittedName>
        <fullName evidence="1">Uncharacterized protein</fullName>
    </submittedName>
</protein>
<accession>A0ABT9VY20</accession>
<dbReference type="RefSeq" id="WP_307393530.1">
    <property type="nucleotide sequence ID" value="NZ_BAAADK010000032.1"/>
</dbReference>
<evidence type="ECO:0000313" key="2">
    <source>
        <dbReference type="Proteomes" id="UP001235840"/>
    </source>
</evidence>
<proteinExistence type="predicted"/>
<keyword evidence="2" id="KW-1185">Reference proteome</keyword>
<dbReference type="Gene3D" id="3.30.530.20">
    <property type="match status" value="1"/>
</dbReference>
<dbReference type="Proteomes" id="UP001235840">
    <property type="component" value="Unassembled WGS sequence"/>
</dbReference>
<organism evidence="1 2">
    <name type="scientific">Caldalkalibacillus horti</name>
    <dbReference type="NCBI Taxonomy" id="77523"/>
    <lineage>
        <taxon>Bacteria</taxon>
        <taxon>Bacillati</taxon>
        <taxon>Bacillota</taxon>
        <taxon>Bacilli</taxon>
        <taxon>Bacillales</taxon>
        <taxon>Bacillaceae</taxon>
        <taxon>Caldalkalibacillus</taxon>
    </lineage>
</organism>
<evidence type="ECO:0000313" key="1">
    <source>
        <dbReference type="EMBL" id="MDQ0165869.1"/>
    </source>
</evidence>
<dbReference type="InterPro" id="IPR023393">
    <property type="entry name" value="START-like_dom_sf"/>
</dbReference>
<sequence>MVLTHTFYKTDYIPNFLAGWHVHLDVLADVLEEKHEGFPWDKVKAMKKEYMNKLGQ</sequence>
<comment type="caution">
    <text evidence="1">The sequence shown here is derived from an EMBL/GenBank/DDBJ whole genome shotgun (WGS) entry which is preliminary data.</text>
</comment>